<evidence type="ECO:0000256" key="1">
    <source>
        <dbReference type="SAM" id="Phobius"/>
    </source>
</evidence>
<name>A0A926VII4_9CYAN</name>
<dbReference type="PANTHER" id="PTHR33645">
    <property type="entry name" value="AMINOPEPTIDASE (DUF3754)"/>
    <property type="match status" value="1"/>
</dbReference>
<feature type="transmembrane region" description="Helical" evidence="1">
    <location>
        <begin position="224"/>
        <end position="255"/>
    </location>
</feature>
<dbReference type="Pfam" id="PF12576">
    <property type="entry name" value="DUF3754"/>
    <property type="match status" value="1"/>
</dbReference>
<keyword evidence="3" id="KW-1185">Reference proteome</keyword>
<dbReference type="InterPro" id="IPR022227">
    <property type="entry name" value="DUF3754"/>
</dbReference>
<reference evidence="2" key="1">
    <citation type="journal article" date="2015" name="ISME J.">
        <title>Draft Genome Sequence of Streptomyces incarnatus NRRL8089, which Produces the Nucleoside Antibiotic Sinefungin.</title>
        <authorList>
            <person name="Oshima K."/>
            <person name="Hattori M."/>
            <person name="Shimizu H."/>
            <person name="Fukuda K."/>
            <person name="Nemoto M."/>
            <person name="Inagaki K."/>
            <person name="Tamura T."/>
        </authorList>
    </citation>
    <scope>NUCLEOTIDE SEQUENCE</scope>
    <source>
        <strain evidence="2">FACHB-1375</strain>
    </source>
</reference>
<gene>
    <name evidence="2" type="ORF">H6G03_22260</name>
</gene>
<comment type="caution">
    <text evidence="2">The sequence shown here is derived from an EMBL/GenBank/DDBJ whole genome shotgun (WGS) entry which is preliminary data.</text>
</comment>
<keyword evidence="1" id="KW-1133">Transmembrane helix</keyword>
<feature type="transmembrane region" description="Helical" evidence="1">
    <location>
        <begin position="275"/>
        <end position="294"/>
    </location>
</feature>
<dbReference type="EMBL" id="JACJPW010000063">
    <property type="protein sequence ID" value="MBD2183753.1"/>
    <property type="molecule type" value="Genomic_DNA"/>
</dbReference>
<sequence length="443" mass="50924">MATYQDREAFIPYQRRDLIELCVQDGQLAGADVQKFRDFCEILSAYYHFQLHQTLEVIKDNFAPFDPDTDTKSIAVVTIDQKANMEAKLVDAFKTLLERANYITLSEEMLQRAFQVSSLIELKTDVDLNDFERIICYYRGDTQKTTTVNKFLKKLEKPVDVFERVVLLLKFKDERYFEVKKIKADNLNFKPGKMYIYYYKNIPKFDLEFLFPNIKISMTWKDRLLFGVPAIGAAVPVAIKVLPQLLLITAIISFVVFGKSSIANFSINQEQLSNIMPVLVAALSLVVALGGFAVRQYNNYNSKKIKFQKNITDTLFFRALANNSSVFGSLIDAAEEEECKEILLVYYHLLTSKTPLTPKQLDDRIEEWMEKKFGTKIDFDINGPLRNLEAIRGKIVKDGAETDSISEIPLLTYDEKGFCKIPSLEDAKTVIDYVWDNAFLYAK</sequence>
<reference evidence="2" key="2">
    <citation type="submission" date="2020-08" db="EMBL/GenBank/DDBJ databases">
        <authorList>
            <person name="Chen M."/>
            <person name="Teng W."/>
            <person name="Zhao L."/>
            <person name="Hu C."/>
            <person name="Zhou Y."/>
            <person name="Han B."/>
            <person name="Song L."/>
            <person name="Shu W."/>
        </authorList>
    </citation>
    <scope>NUCLEOTIDE SEQUENCE</scope>
    <source>
        <strain evidence="2">FACHB-1375</strain>
    </source>
</reference>
<dbReference type="AlphaFoldDB" id="A0A926VII4"/>
<keyword evidence="1" id="KW-0812">Transmembrane</keyword>
<accession>A0A926VII4</accession>
<evidence type="ECO:0000313" key="2">
    <source>
        <dbReference type="EMBL" id="MBD2183753.1"/>
    </source>
</evidence>
<dbReference type="Proteomes" id="UP000641646">
    <property type="component" value="Unassembled WGS sequence"/>
</dbReference>
<proteinExistence type="predicted"/>
<keyword evidence="1" id="KW-0472">Membrane</keyword>
<evidence type="ECO:0000313" key="3">
    <source>
        <dbReference type="Proteomes" id="UP000641646"/>
    </source>
</evidence>
<dbReference type="PANTHER" id="PTHR33645:SF11">
    <property type="entry name" value="AMINOPEPTIDASE (DUF3754)"/>
    <property type="match status" value="1"/>
</dbReference>
<organism evidence="2 3">
    <name type="scientific">Aerosakkonema funiforme FACHB-1375</name>
    <dbReference type="NCBI Taxonomy" id="2949571"/>
    <lineage>
        <taxon>Bacteria</taxon>
        <taxon>Bacillati</taxon>
        <taxon>Cyanobacteriota</taxon>
        <taxon>Cyanophyceae</taxon>
        <taxon>Oscillatoriophycideae</taxon>
        <taxon>Aerosakkonematales</taxon>
        <taxon>Aerosakkonemataceae</taxon>
        <taxon>Aerosakkonema</taxon>
    </lineage>
</organism>
<protein>
    <submittedName>
        <fullName evidence="2">DUF3754 domain-containing protein</fullName>
    </submittedName>
</protein>
<dbReference type="RefSeq" id="WP_190468749.1">
    <property type="nucleotide sequence ID" value="NZ_JACJPW010000063.1"/>
</dbReference>